<protein>
    <submittedName>
        <fullName evidence="1">Uncharacterized protein</fullName>
    </submittedName>
</protein>
<dbReference type="AlphaFoldDB" id="A0AAV6SKG1"/>
<name>A0AAV6SKG1_SOLSE</name>
<organism evidence="1 2">
    <name type="scientific">Solea senegalensis</name>
    <name type="common">Senegalese sole</name>
    <dbReference type="NCBI Taxonomy" id="28829"/>
    <lineage>
        <taxon>Eukaryota</taxon>
        <taxon>Metazoa</taxon>
        <taxon>Chordata</taxon>
        <taxon>Craniata</taxon>
        <taxon>Vertebrata</taxon>
        <taxon>Euteleostomi</taxon>
        <taxon>Actinopterygii</taxon>
        <taxon>Neopterygii</taxon>
        <taxon>Teleostei</taxon>
        <taxon>Neoteleostei</taxon>
        <taxon>Acanthomorphata</taxon>
        <taxon>Carangaria</taxon>
        <taxon>Pleuronectiformes</taxon>
        <taxon>Pleuronectoidei</taxon>
        <taxon>Soleidae</taxon>
        <taxon>Solea</taxon>
    </lineage>
</organism>
<evidence type="ECO:0000313" key="2">
    <source>
        <dbReference type="Proteomes" id="UP000693946"/>
    </source>
</evidence>
<evidence type="ECO:0000313" key="1">
    <source>
        <dbReference type="EMBL" id="KAG7518500.1"/>
    </source>
</evidence>
<gene>
    <name evidence="1" type="ORF">JOB18_035771</name>
</gene>
<proteinExistence type="predicted"/>
<dbReference type="EMBL" id="JAGKHQ010000004">
    <property type="protein sequence ID" value="KAG7518500.1"/>
    <property type="molecule type" value="Genomic_DNA"/>
</dbReference>
<reference evidence="1 2" key="1">
    <citation type="journal article" date="2021" name="Sci. Rep.">
        <title>Chromosome anchoring in Senegalese sole (Solea senegalensis) reveals sex-associated markers and genome rearrangements in flatfish.</title>
        <authorList>
            <person name="Guerrero-Cozar I."/>
            <person name="Gomez-Garrido J."/>
            <person name="Berbel C."/>
            <person name="Martinez-Blanch J.F."/>
            <person name="Alioto T."/>
            <person name="Claros M.G."/>
            <person name="Gagnaire P.A."/>
            <person name="Manchado M."/>
        </authorList>
    </citation>
    <scope>NUCLEOTIDE SEQUENCE [LARGE SCALE GENOMIC DNA]</scope>
    <source>
        <strain evidence="1">Sse05_10M</strain>
    </source>
</reference>
<sequence>MADVNKNNDTTLMIRRFKENNQQLNKFGIVLQSRKDGGIVSPSLIEGEVYKTKKGVKLINRRITRPRVSTVNLRLRCFQAKSSISVNELHWLDLEFHKALRGGNRIGSSRDQSSRVVIADYRAMSTRKEFGTELNPS</sequence>
<dbReference type="Proteomes" id="UP000693946">
    <property type="component" value="Linkage Group LG12"/>
</dbReference>
<comment type="caution">
    <text evidence="1">The sequence shown here is derived from an EMBL/GenBank/DDBJ whole genome shotgun (WGS) entry which is preliminary data.</text>
</comment>
<accession>A0AAV6SKG1</accession>
<keyword evidence="2" id="KW-1185">Reference proteome</keyword>